<protein>
    <submittedName>
        <fullName evidence="1">Uncharacterized protein</fullName>
    </submittedName>
</protein>
<proteinExistence type="predicted"/>
<keyword evidence="2" id="KW-1185">Reference proteome</keyword>
<dbReference type="AlphaFoldDB" id="A0A1W1XI89"/>
<name>A0A1W1XI89_9CLOT</name>
<evidence type="ECO:0000313" key="1">
    <source>
        <dbReference type="EMBL" id="SMC23494.1"/>
    </source>
</evidence>
<gene>
    <name evidence="1" type="ORF">SAMN02745134_01937</name>
</gene>
<evidence type="ECO:0000313" key="2">
    <source>
        <dbReference type="Proteomes" id="UP000192468"/>
    </source>
</evidence>
<dbReference type="Proteomes" id="UP000192468">
    <property type="component" value="Unassembled WGS sequence"/>
</dbReference>
<organism evidence="1 2">
    <name type="scientific">Clostridium acidisoli DSM 12555</name>
    <dbReference type="NCBI Taxonomy" id="1121291"/>
    <lineage>
        <taxon>Bacteria</taxon>
        <taxon>Bacillati</taxon>
        <taxon>Bacillota</taxon>
        <taxon>Clostridia</taxon>
        <taxon>Eubacteriales</taxon>
        <taxon>Clostridiaceae</taxon>
        <taxon>Clostridium</taxon>
    </lineage>
</organism>
<sequence>MENIILETVDKKSANSLVSLVDSPSVSANATKFARSINSLGVSESKYDNIIHLAIFYSDELIKVT</sequence>
<accession>A0A1W1XI89</accession>
<reference evidence="1 2" key="1">
    <citation type="submission" date="2017-04" db="EMBL/GenBank/DDBJ databases">
        <authorList>
            <person name="Afonso C.L."/>
            <person name="Miller P.J."/>
            <person name="Scott M.A."/>
            <person name="Spackman E."/>
            <person name="Goraichik I."/>
            <person name="Dimitrov K.M."/>
            <person name="Suarez D.L."/>
            <person name="Swayne D.E."/>
        </authorList>
    </citation>
    <scope>NUCLEOTIDE SEQUENCE [LARGE SCALE GENOMIC DNA]</scope>
    <source>
        <strain evidence="1 2">DSM 12555</strain>
    </source>
</reference>
<dbReference type="RefSeq" id="WP_176212662.1">
    <property type="nucleotide sequence ID" value="NZ_FWXH01000005.1"/>
</dbReference>
<dbReference type="EMBL" id="FWXH01000005">
    <property type="protein sequence ID" value="SMC23494.1"/>
    <property type="molecule type" value="Genomic_DNA"/>
</dbReference>